<dbReference type="GO" id="GO:0004197">
    <property type="term" value="F:cysteine-type endopeptidase activity"/>
    <property type="evidence" value="ECO:0007669"/>
    <property type="project" value="TreeGrafter"/>
</dbReference>
<reference evidence="4 5" key="1">
    <citation type="submission" date="2019-03" db="EMBL/GenBank/DDBJ databases">
        <title>Freshwater and sediment microbial communities from various areas in North America, analyzing microbe dynamics in response to fracking.</title>
        <authorList>
            <person name="Lamendella R."/>
        </authorList>
    </citation>
    <scope>NUCLEOTIDE SEQUENCE [LARGE SCALE GENOMIC DNA]</scope>
    <source>
        <strain evidence="4 5">114D</strain>
    </source>
</reference>
<organism evidence="4 5">
    <name type="scientific">Sunxiuqinia elliptica</name>
    <dbReference type="NCBI Taxonomy" id="655355"/>
    <lineage>
        <taxon>Bacteria</taxon>
        <taxon>Pseudomonadati</taxon>
        <taxon>Bacteroidota</taxon>
        <taxon>Bacteroidia</taxon>
        <taxon>Marinilabiliales</taxon>
        <taxon>Prolixibacteraceae</taxon>
        <taxon>Sunxiuqinia</taxon>
    </lineage>
</organism>
<feature type="domain" description="Leucine-binding protein" evidence="3">
    <location>
        <begin position="25"/>
        <end position="323"/>
    </location>
</feature>
<gene>
    <name evidence="4" type="ORF">DET52_102319</name>
</gene>
<name>A0A4R6H8M9_9BACT</name>
<protein>
    <submittedName>
        <fullName evidence="4">ABC-type branched-subunit amino acid transport system substrate-binding protein</fullName>
    </submittedName>
</protein>
<dbReference type="Pfam" id="PF01650">
    <property type="entry name" value="Peptidase_C13"/>
    <property type="match status" value="1"/>
</dbReference>
<dbReference type="SUPFAM" id="SSF53822">
    <property type="entry name" value="Periplasmic binding protein-like I"/>
    <property type="match status" value="1"/>
</dbReference>
<dbReference type="InterPro" id="IPR028082">
    <property type="entry name" value="Peripla_BP_I"/>
</dbReference>
<evidence type="ECO:0000259" key="3">
    <source>
        <dbReference type="Pfam" id="PF13458"/>
    </source>
</evidence>
<dbReference type="GO" id="GO:0005773">
    <property type="term" value="C:vacuole"/>
    <property type="evidence" value="ECO:0007669"/>
    <property type="project" value="GOC"/>
</dbReference>
<evidence type="ECO:0000256" key="1">
    <source>
        <dbReference type="ARBA" id="ARBA00010062"/>
    </source>
</evidence>
<dbReference type="Proteomes" id="UP000294848">
    <property type="component" value="Unassembled WGS sequence"/>
</dbReference>
<dbReference type="PANTHER" id="PTHR12000:SF42">
    <property type="entry name" value="LEGUMAIN"/>
    <property type="match status" value="1"/>
</dbReference>
<dbReference type="EMBL" id="SNWI01000002">
    <property type="protein sequence ID" value="TDO03981.1"/>
    <property type="molecule type" value="Genomic_DNA"/>
</dbReference>
<keyword evidence="2" id="KW-0732">Signal</keyword>
<dbReference type="PRINTS" id="PR00776">
    <property type="entry name" value="HEMOGLOBNASE"/>
</dbReference>
<dbReference type="AlphaFoldDB" id="A0A4R6H8M9"/>
<comment type="caution">
    <text evidence="4">The sequence shown here is derived from an EMBL/GenBank/DDBJ whole genome shotgun (WGS) entry which is preliminary data.</text>
</comment>
<evidence type="ECO:0000256" key="2">
    <source>
        <dbReference type="ARBA" id="ARBA00022729"/>
    </source>
</evidence>
<dbReference type="CDD" id="cd06268">
    <property type="entry name" value="PBP1_ABC_transporter_LIVBP-like"/>
    <property type="match status" value="1"/>
</dbReference>
<evidence type="ECO:0000313" key="4">
    <source>
        <dbReference type="EMBL" id="TDO03981.1"/>
    </source>
</evidence>
<dbReference type="GO" id="GO:0051603">
    <property type="term" value="P:proteolysis involved in protein catabolic process"/>
    <property type="evidence" value="ECO:0007669"/>
    <property type="project" value="TreeGrafter"/>
</dbReference>
<dbReference type="InterPro" id="IPR001096">
    <property type="entry name" value="Peptidase_C13"/>
</dbReference>
<dbReference type="PANTHER" id="PTHR12000">
    <property type="entry name" value="HEMOGLOBINASE FAMILY MEMBER"/>
    <property type="match status" value="1"/>
</dbReference>
<comment type="similarity">
    <text evidence="1">Belongs to the leucine-binding protein family.</text>
</comment>
<proteinExistence type="inferred from homology"/>
<dbReference type="GO" id="GO:0006624">
    <property type="term" value="P:vacuolar protein processing"/>
    <property type="evidence" value="ECO:0007669"/>
    <property type="project" value="TreeGrafter"/>
</dbReference>
<dbReference type="Pfam" id="PF13458">
    <property type="entry name" value="Peripla_BP_6"/>
    <property type="match status" value="1"/>
</dbReference>
<accession>A0A4R6H8M9</accession>
<dbReference type="Gene3D" id="3.40.50.1460">
    <property type="match status" value="1"/>
</dbReference>
<sequence length="690" mass="76134">MVLWAGLFLAGCSLWEEDESAKESLKIGVMLPFSGEYASEWNTALDWAVENINQSGGVADCKLELVKKDLAKADLHEVAEAFIKDEKIKAVIGPLTSSNTFEVAPLFIEGKKVLLSPVATAANLSRAFAGKKYFWRLVEPDISQTKTLLLLAQSEGAHSVGLITEDSEYGASFENWFGFFATELGLKVSGIEVIDPENIEHCGLAWEALAEKKPDVVVGALNSPAQNLALAKSFRSNGKQIHLLFSDAACLPFLIENMGPLAENLEGTTITSDPSSGFDISYQVRYGWYPDAFLANAYDAVMLLALALEASQGEGGEALAESLMKVVSGDAGECSWQRDEISEALRLIKAGVFPKVRGASGTLDYDQLYFTDVTSSTYGHWRVDAGQFVVTNFYTSDGKGRISSTSAAYRTIAQKRQEFSDTGSWPSLPPKAGNYAFLMATSKGWNNYRHQADVLHTYQLLKKNGFDDGHILLILEDDLAWSSSNQFPGVVRNEPVGENLYQNVVVDYKLSEVNSGIIRDILKGNRTDQSPVVLESGKGDNVFMFVSGHGSPGGVALEAEQVELLTPQFWRTLFDEMDQKQNFRQIFWPLEACYSGAIGEAVTTPGVMLMTGSNPYETSKAHFYDSELKCWLADKFAYAINHSISQSTNLTFDQLYEKCYTYVNGSHVSFYNYQNFGNIHEINLQDFVTR</sequence>
<evidence type="ECO:0000313" key="5">
    <source>
        <dbReference type="Proteomes" id="UP000294848"/>
    </source>
</evidence>
<dbReference type="Gene3D" id="3.40.50.2300">
    <property type="match status" value="2"/>
</dbReference>
<dbReference type="InterPro" id="IPR028081">
    <property type="entry name" value="Leu-bd"/>
</dbReference>